<dbReference type="Gene3D" id="3.60.20.10">
    <property type="entry name" value="Glutamine Phosphoribosylpyrophosphate, subunit 1, domain 1"/>
    <property type="match status" value="1"/>
</dbReference>
<sequence>MTLALSIKVNDGVVIAADSATTMSQLTSSGSNNIMNIYNNANKVFNLHKKLPVGLITWGLGNIGSSSISTLIKDFRQKICKENTIDVNEYTVQQFAESFYNFIYTDRYYKWGLKNVMGFLIVGYSKNSDHPEEWLIQIEQDGECSGPLLVGGHNYTGCRWYGQPEAITRLLRGHSGALELILHQANIPQEQINTVMQLTANNLSAPIISPAMPIQDAIDIAKFLIETTINYIKFMPGEFQTVGGPIEIAAITKHEGFKWINRKLYFNEKIQSKEE</sequence>
<comment type="caution">
    <text evidence="1">The sequence shown here is derived from an EMBL/GenBank/DDBJ whole genome shotgun (WGS) entry which is preliminary data.</text>
</comment>
<keyword evidence="2" id="KW-1185">Reference proteome</keyword>
<name>A0ABS4FW29_9BACL</name>
<organism evidence="1 2">
    <name type="scientific">Paenibacillus turicensis</name>
    <dbReference type="NCBI Taxonomy" id="160487"/>
    <lineage>
        <taxon>Bacteria</taxon>
        <taxon>Bacillati</taxon>
        <taxon>Bacillota</taxon>
        <taxon>Bacilli</taxon>
        <taxon>Bacillales</taxon>
        <taxon>Paenibacillaceae</taxon>
        <taxon>Paenibacillus</taxon>
    </lineage>
</organism>
<gene>
    <name evidence="1" type="ORF">J2Z32_003452</name>
</gene>
<dbReference type="SUPFAM" id="SSF56235">
    <property type="entry name" value="N-terminal nucleophile aminohydrolases (Ntn hydrolases)"/>
    <property type="match status" value="1"/>
</dbReference>
<dbReference type="Proteomes" id="UP001519272">
    <property type="component" value="Unassembled WGS sequence"/>
</dbReference>
<dbReference type="EMBL" id="JAGGKG010000018">
    <property type="protein sequence ID" value="MBP1906788.1"/>
    <property type="molecule type" value="Genomic_DNA"/>
</dbReference>
<dbReference type="InterPro" id="IPR029055">
    <property type="entry name" value="Ntn_hydrolases_N"/>
</dbReference>
<evidence type="ECO:0000313" key="1">
    <source>
        <dbReference type="EMBL" id="MBP1906788.1"/>
    </source>
</evidence>
<reference evidence="1 2" key="1">
    <citation type="submission" date="2021-03" db="EMBL/GenBank/DDBJ databases">
        <title>Genomic Encyclopedia of Type Strains, Phase IV (KMG-IV): sequencing the most valuable type-strain genomes for metagenomic binning, comparative biology and taxonomic classification.</title>
        <authorList>
            <person name="Goeker M."/>
        </authorList>
    </citation>
    <scope>NUCLEOTIDE SEQUENCE [LARGE SCALE GENOMIC DNA]</scope>
    <source>
        <strain evidence="1 2">DSM 14349</strain>
    </source>
</reference>
<evidence type="ECO:0000313" key="2">
    <source>
        <dbReference type="Proteomes" id="UP001519272"/>
    </source>
</evidence>
<proteinExistence type="predicted"/>
<protein>
    <recommendedName>
        <fullName evidence="3">Peptidase</fullName>
    </recommendedName>
</protein>
<dbReference type="RefSeq" id="WP_210090381.1">
    <property type="nucleotide sequence ID" value="NZ_JAGGKG010000018.1"/>
</dbReference>
<evidence type="ECO:0008006" key="3">
    <source>
        <dbReference type="Google" id="ProtNLM"/>
    </source>
</evidence>
<accession>A0ABS4FW29</accession>